<evidence type="ECO:0000256" key="1">
    <source>
        <dbReference type="ARBA" id="ARBA00005165"/>
    </source>
</evidence>
<dbReference type="InterPro" id="IPR013785">
    <property type="entry name" value="Aldolase_TIM"/>
</dbReference>
<evidence type="ECO:0000256" key="4">
    <source>
        <dbReference type="ARBA" id="ARBA00022842"/>
    </source>
</evidence>
<evidence type="ECO:0000313" key="12">
    <source>
        <dbReference type="Proteomes" id="UP001332192"/>
    </source>
</evidence>
<dbReference type="InterPro" id="IPR034291">
    <property type="entry name" value="TMP_synthase"/>
</dbReference>
<comment type="function">
    <text evidence="9">Condenses 4-methyl-5-(beta-hydroxyethyl)thiazole monophosphate (THZ-P) and 2-methyl-4-amino-5-hydroxymethyl pyrimidine pyrophosphate (HMP-PP) to form thiamine monophosphate (TMP).</text>
</comment>
<keyword evidence="4 9" id="KW-0460">Magnesium</keyword>
<feature type="binding site" evidence="9">
    <location>
        <begin position="154"/>
        <end position="156"/>
    </location>
    <ligand>
        <name>2-[(2R,5Z)-2-carboxy-4-methylthiazol-5(2H)-ylidene]ethyl phosphate</name>
        <dbReference type="ChEBI" id="CHEBI:62899"/>
    </ligand>
</feature>
<dbReference type="HAMAP" id="MF_00097">
    <property type="entry name" value="TMP_synthase"/>
    <property type="match status" value="1"/>
</dbReference>
<comment type="caution">
    <text evidence="9">Lacks conserved residue(s) required for the propagation of feature annotation.</text>
</comment>
<keyword evidence="12" id="KW-1185">Reference proteome</keyword>
<keyword evidence="5 9" id="KW-0784">Thiamine biosynthesis</keyword>
<evidence type="ECO:0000313" key="11">
    <source>
        <dbReference type="EMBL" id="WRP17935.1"/>
    </source>
</evidence>
<dbReference type="CDD" id="cd00564">
    <property type="entry name" value="TMP_TenI"/>
    <property type="match status" value="1"/>
</dbReference>
<evidence type="ECO:0000259" key="10">
    <source>
        <dbReference type="Pfam" id="PF02581"/>
    </source>
</evidence>
<proteinExistence type="inferred from homology"/>
<dbReference type="RefSeq" id="WP_324717206.1">
    <property type="nucleotide sequence ID" value="NZ_CP141615.1"/>
</dbReference>
<evidence type="ECO:0000256" key="7">
    <source>
        <dbReference type="ARBA" id="ARBA00047851"/>
    </source>
</evidence>
<feature type="binding site" evidence="9">
    <location>
        <begin position="205"/>
        <end position="206"/>
    </location>
    <ligand>
        <name>2-[(2R,5Z)-2-carboxy-4-methylthiazol-5(2H)-ylidene]ethyl phosphate</name>
        <dbReference type="ChEBI" id="CHEBI:62899"/>
    </ligand>
</feature>
<keyword evidence="2 9" id="KW-0808">Transferase</keyword>
<dbReference type="EMBL" id="CP141615">
    <property type="protein sequence ID" value="WRP17935.1"/>
    <property type="molecule type" value="Genomic_DNA"/>
</dbReference>
<dbReference type="Pfam" id="PF02581">
    <property type="entry name" value="TMP-TENI"/>
    <property type="match status" value="1"/>
</dbReference>
<comment type="cofactor">
    <cofactor evidence="9">
        <name>Mg(2+)</name>
        <dbReference type="ChEBI" id="CHEBI:18420"/>
    </cofactor>
    <text evidence="9">Binds 1 Mg(2+) ion per subunit.</text>
</comment>
<evidence type="ECO:0000256" key="2">
    <source>
        <dbReference type="ARBA" id="ARBA00022679"/>
    </source>
</evidence>
<feature type="binding site" evidence="9">
    <location>
        <position position="81"/>
    </location>
    <ligand>
        <name>Mg(2+)</name>
        <dbReference type="ChEBI" id="CHEBI:18420"/>
    </ligand>
</feature>
<evidence type="ECO:0000256" key="6">
    <source>
        <dbReference type="ARBA" id="ARBA00047334"/>
    </source>
</evidence>
<evidence type="ECO:0000256" key="8">
    <source>
        <dbReference type="ARBA" id="ARBA00047883"/>
    </source>
</evidence>
<dbReference type="PANTHER" id="PTHR20857:SF15">
    <property type="entry name" value="THIAMINE-PHOSPHATE SYNTHASE"/>
    <property type="match status" value="1"/>
</dbReference>
<dbReference type="Proteomes" id="UP001332192">
    <property type="component" value="Chromosome"/>
</dbReference>
<organism evidence="11 12">
    <name type="scientific">Carboxydichorda subterranea</name>
    <dbReference type="NCBI Taxonomy" id="3109565"/>
    <lineage>
        <taxon>Bacteria</taxon>
        <taxon>Bacillati</taxon>
        <taxon>Bacillota</taxon>
        <taxon>Limnochordia</taxon>
        <taxon>Limnochordales</taxon>
        <taxon>Geochordaceae</taxon>
        <taxon>Carboxydichorda</taxon>
    </lineage>
</organism>
<accession>A0ABZ1BYK9</accession>
<dbReference type="PANTHER" id="PTHR20857">
    <property type="entry name" value="THIAMINE-PHOSPHATE PYROPHOSPHORYLASE"/>
    <property type="match status" value="1"/>
</dbReference>
<gene>
    <name evidence="9" type="primary">thiE</name>
    <name evidence="11" type="ORF">U7230_02675</name>
</gene>
<comment type="similarity">
    <text evidence="9">Belongs to the thiamine-phosphate synthase family.</text>
</comment>
<comment type="catalytic activity">
    <reaction evidence="8 9">
        <text>2-[(2R,5Z)-2-carboxy-4-methylthiazol-5(2H)-ylidene]ethyl phosphate + 4-amino-2-methyl-5-(diphosphooxymethyl)pyrimidine + 2 H(+) = thiamine phosphate + CO2 + diphosphate</text>
        <dbReference type="Rhea" id="RHEA:47844"/>
        <dbReference type="ChEBI" id="CHEBI:15378"/>
        <dbReference type="ChEBI" id="CHEBI:16526"/>
        <dbReference type="ChEBI" id="CHEBI:33019"/>
        <dbReference type="ChEBI" id="CHEBI:37575"/>
        <dbReference type="ChEBI" id="CHEBI:57841"/>
        <dbReference type="ChEBI" id="CHEBI:62899"/>
        <dbReference type="EC" id="2.5.1.3"/>
    </reaction>
</comment>
<name>A0ABZ1BYK9_9FIRM</name>
<evidence type="ECO:0000256" key="9">
    <source>
        <dbReference type="HAMAP-Rule" id="MF_00097"/>
    </source>
</evidence>
<feature type="domain" description="Thiamine phosphate synthase/TenI" evidence="10">
    <location>
        <begin position="7"/>
        <end position="208"/>
    </location>
</feature>
<comment type="pathway">
    <text evidence="1 9">Cofactor biosynthesis; thiamine diphosphate biosynthesis; thiamine phosphate from 4-amino-2-methyl-5-diphosphomethylpyrimidine and 4-methyl-5-(2-phosphoethyl)-thiazole: step 1/1.</text>
</comment>
<evidence type="ECO:0000256" key="3">
    <source>
        <dbReference type="ARBA" id="ARBA00022723"/>
    </source>
</evidence>
<comment type="catalytic activity">
    <reaction evidence="6 9">
        <text>4-methyl-5-(2-phosphooxyethyl)-thiazole + 4-amino-2-methyl-5-(diphosphooxymethyl)pyrimidine + H(+) = thiamine phosphate + diphosphate</text>
        <dbReference type="Rhea" id="RHEA:22328"/>
        <dbReference type="ChEBI" id="CHEBI:15378"/>
        <dbReference type="ChEBI" id="CHEBI:33019"/>
        <dbReference type="ChEBI" id="CHEBI:37575"/>
        <dbReference type="ChEBI" id="CHEBI:57841"/>
        <dbReference type="ChEBI" id="CHEBI:58296"/>
        <dbReference type="EC" id="2.5.1.3"/>
    </reaction>
</comment>
<feature type="binding site" evidence="9">
    <location>
        <position position="185"/>
    </location>
    <ligand>
        <name>2-[(2R,5Z)-2-carboxy-4-methylthiazol-5(2H)-ylidene]ethyl phosphate</name>
        <dbReference type="ChEBI" id="CHEBI:62899"/>
    </ligand>
</feature>
<protein>
    <recommendedName>
        <fullName evidence="9">Thiamine-phosphate synthase</fullName>
        <shortName evidence="9">TP synthase</shortName>
        <shortName evidence="9">TPS</shortName>
        <ecNumber evidence="9">2.5.1.3</ecNumber>
    </recommendedName>
    <alternativeName>
        <fullName evidence="9">Thiamine-phosphate pyrophosphorylase</fullName>
        <shortName evidence="9">TMP pyrophosphorylase</shortName>
        <shortName evidence="9">TMP-PPase</shortName>
    </alternativeName>
</protein>
<evidence type="ECO:0000256" key="5">
    <source>
        <dbReference type="ARBA" id="ARBA00022977"/>
    </source>
</evidence>
<sequence length="237" mass="24510">MTRLGGLYLVVDPGLAAGPWGVEGVLQRVSRALAGGVDLVQLWAPSSENAAAFLSPEQALRLAMGLRVLTLEAGVPLLIGEDVQLAARLGADGVHLEGSAPAPAEVRSTLAPRLARLQGRGALVGYTCGNDLEKVRWASRAGADYVSFCSVFPTTSAVSCEIVSLASVRAARALEPDLVLFASGGITPGNAGDVLDAGADGIAVVSAVLKAPDPQQAARDFQELLRRRGRHRSGRAV</sequence>
<keyword evidence="3 9" id="KW-0479">Metal-binding</keyword>
<dbReference type="InterPro" id="IPR036206">
    <property type="entry name" value="ThiamineP_synth_sf"/>
</dbReference>
<reference evidence="11 12" key="1">
    <citation type="journal article" date="2024" name="Front. Microbiol.">
        <title>Novel thermophilic genera Geochorda gen. nov. and Carboxydochorda gen. nov. from the deep terrestrial subsurface reveal the ecophysiological diversity in the class Limnochordia.</title>
        <authorList>
            <person name="Karnachuk O.V."/>
            <person name="Lukina A.P."/>
            <person name="Avakyan M.R."/>
            <person name="Kadnikov V.V."/>
            <person name="Begmatov S."/>
            <person name="Beletsky A.V."/>
            <person name="Vlasova K.G."/>
            <person name="Novikov A.A."/>
            <person name="Shcherbakova V.A."/>
            <person name="Mardanov A.V."/>
            <person name="Ravin N.V."/>
        </authorList>
    </citation>
    <scope>NUCLEOTIDE SEQUENCE [LARGE SCALE GENOMIC DNA]</scope>
    <source>
        <strain evidence="11 12">L945</strain>
    </source>
</reference>
<dbReference type="Gene3D" id="3.20.20.70">
    <property type="entry name" value="Aldolase class I"/>
    <property type="match status" value="1"/>
</dbReference>
<feature type="binding site" evidence="9">
    <location>
        <position position="127"/>
    </location>
    <ligand>
        <name>4-amino-2-methyl-5-(diphosphooxymethyl)pyrimidine</name>
        <dbReference type="ChEBI" id="CHEBI:57841"/>
    </ligand>
</feature>
<dbReference type="SUPFAM" id="SSF51391">
    <property type="entry name" value="Thiamin phosphate synthase"/>
    <property type="match status" value="1"/>
</dbReference>
<dbReference type="EC" id="2.5.1.3" evidence="9"/>
<comment type="catalytic activity">
    <reaction evidence="7 9">
        <text>2-(2-carboxy-4-methylthiazol-5-yl)ethyl phosphate + 4-amino-2-methyl-5-(diphosphooxymethyl)pyrimidine + 2 H(+) = thiamine phosphate + CO2 + diphosphate</text>
        <dbReference type="Rhea" id="RHEA:47848"/>
        <dbReference type="ChEBI" id="CHEBI:15378"/>
        <dbReference type="ChEBI" id="CHEBI:16526"/>
        <dbReference type="ChEBI" id="CHEBI:33019"/>
        <dbReference type="ChEBI" id="CHEBI:37575"/>
        <dbReference type="ChEBI" id="CHEBI:57841"/>
        <dbReference type="ChEBI" id="CHEBI:62890"/>
        <dbReference type="EC" id="2.5.1.3"/>
    </reaction>
</comment>
<dbReference type="InterPro" id="IPR022998">
    <property type="entry name" value="ThiamineP_synth_TenI"/>
</dbReference>